<dbReference type="Proteomes" id="UP000237000">
    <property type="component" value="Unassembled WGS sequence"/>
</dbReference>
<evidence type="ECO:0000256" key="2">
    <source>
        <dbReference type="SAM" id="Phobius"/>
    </source>
</evidence>
<name>A0A2P5F425_TREOI</name>
<evidence type="ECO:0000256" key="1">
    <source>
        <dbReference type="SAM" id="MobiDB-lite"/>
    </source>
</evidence>
<keyword evidence="2" id="KW-0812">Transmembrane</keyword>
<comment type="caution">
    <text evidence="3">The sequence shown here is derived from an EMBL/GenBank/DDBJ whole genome shotgun (WGS) entry which is preliminary data.</text>
</comment>
<keyword evidence="2" id="KW-1133">Transmembrane helix</keyword>
<keyword evidence="4" id="KW-1185">Reference proteome</keyword>
<reference evidence="4" key="1">
    <citation type="submission" date="2016-06" db="EMBL/GenBank/DDBJ databases">
        <title>Parallel loss of symbiosis genes in relatives of nitrogen-fixing non-legume Parasponia.</title>
        <authorList>
            <person name="Van Velzen R."/>
            <person name="Holmer R."/>
            <person name="Bu F."/>
            <person name="Rutten L."/>
            <person name="Van Zeijl A."/>
            <person name="Liu W."/>
            <person name="Santuari L."/>
            <person name="Cao Q."/>
            <person name="Sharma T."/>
            <person name="Shen D."/>
            <person name="Roswanjaya Y."/>
            <person name="Wardhani T."/>
            <person name="Kalhor M.S."/>
            <person name="Jansen J."/>
            <person name="Van den Hoogen J."/>
            <person name="Gungor B."/>
            <person name="Hartog M."/>
            <person name="Hontelez J."/>
            <person name="Verver J."/>
            <person name="Yang W.-C."/>
            <person name="Schijlen E."/>
            <person name="Repin R."/>
            <person name="Schilthuizen M."/>
            <person name="Schranz E."/>
            <person name="Heidstra R."/>
            <person name="Miyata K."/>
            <person name="Fedorova E."/>
            <person name="Kohlen W."/>
            <person name="Bisseling T."/>
            <person name="Smit S."/>
            <person name="Geurts R."/>
        </authorList>
    </citation>
    <scope>NUCLEOTIDE SEQUENCE [LARGE SCALE GENOMIC DNA]</scope>
    <source>
        <strain evidence="4">cv. RG33-2</strain>
    </source>
</reference>
<keyword evidence="2" id="KW-0472">Membrane</keyword>
<sequence length="109" mass="12615">MLKSSQELSTRSGLCSTTQIKDNTPMSPRNYGWLRSKTSATRPTACWMSGAPQCLDQELRKKKILMMMMMIVLLFLQRRYASVYRLLAFLLLIFIAWFCAAISLSRPWN</sequence>
<evidence type="ECO:0000313" key="3">
    <source>
        <dbReference type="EMBL" id="PON92560.1"/>
    </source>
</evidence>
<evidence type="ECO:0000313" key="4">
    <source>
        <dbReference type="Proteomes" id="UP000237000"/>
    </source>
</evidence>
<organism evidence="3 4">
    <name type="scientific">Trema orientale</name>
    <name type="common">Charcoal tree</name>
    <name type="synonym">Celtis orientalis</name>
    <dbReference type="NCBI Taxonomy" id="63057"/>
    <lineage>
        <taxon>Eukaryota</taxon>
        <taxon>Viridiplantae</taxon>
        <taxon>Streptophyta</taxon>
        <taxon>Embryophyta</taxon>
        <taxon>Tracheophyta</taxon>
        <taxon>Spermatophyta</taxon>
        <taxon>Magnoliopsida</taxon>
        <taxon>eudicotyledons</taxon>
        <taxon>Gunneridae</taxon>
        <taxon>Pentapetalae</taxon>
        <taxon>rosids</taxon>
        <taxon>fabids</taxon>
        <taxon>Rosales</taxon>
        <taxon>Cannabaceae</taxon>
        <taxon>Trema</taxon>
    </lineage>
</organism>
<dbReference type="EMBL" id="JXTC01000064">
    <property type="protein sequence ID" value="PON92560.1"/>
    <property type="molecule type" value="Genomic_DNA"/>
</dbReference>
<dbReference type="InParanoid" id="A0A2P5F425"/>
<evidence type="ECO:0008006" key="5">
    <source>
        <dbReference type="Google" id="ProtNLM"/>
    </source>
</evidence>
<feature type="region of interest" description="Disordered" evidence="1">
    <location>
        <begin position="1"/>
        <end position="34"/>
    </location>
</feature>
<protein>
    <recommendedName>
        <fullName evidence="5">Transmembrane protein</fullName>
    </recommendedName>
</protein>
<accession>A0A2P5F425</accession>
<feature type="transmembrane region" description="Helical" evidence="2">
    <location>
        <begin position="86"/>
        <end position="104"/>
    </location>
</feature>
<feature type="compositionally biased region" description="Polar residues" evidence="1">
    <location>
        <begin position="1"/>
        <end position="27"/>
    </location>
</feature>
<gene>
    <name evidence="3" type="ORF">TorRG33x02_116540</name>
</gene>
<dbReference type="AlphaFoldDB" id="A0A2P5F425"/>
<proteinExistence type="predicted"/>
<dbReference type="OrthoDB" id="10412291at2759"/>